<keyword evidence="1" id="KW-1133">Transmembrane helix</keyword>
<sequence>MKNTSWQKKCLLRAVNAVFYISLLLVAKFASAAGTDLTLVGTFNTTPIASGHVSTLTYTLTNTSASSASDIGFLASLPASQQIAGQVMGGLVVLMVVLQPMLGNQLLQQVTIG</sequence>
<proteinExistence type="predicted"/>
<organism evidence="3 4">
    <name type="scientific">Shewanella psychropiezotolerans</name>
    <dbReference type="NCBI Taxonomy" id="2593655"/>
    <lineage>
        <taxon>Bacteria</taxon>
        <taxon>Pseudomonadati</taxon>
        <taxon>Pseudomonadota</taxon>
        <taxon>Gammaproteobacteria</taxon>
        <taxon>Alteromonadales</taxon>
        <taxon>Shewanellaceae</taxon>
        <taxon>Shewanella</taxon>
    </lineage>
</organism>
<accession>A0ABX5WWP3</accession>
<dbReference type="EMBL" id="CP041614">
    <property type="protein sequence ID" value="QDO83516.1"/>
    <property type="molecule type" value="Genomic_DNA"/>
</dbReference>
<keyword evidence="1" id="KW-0472">Membrane</keyword>
<gene>
    <name evidence="3" type="ORF">FM037_10040</name>
</gene>
<feature type="signal peptide" evidence="2">
    <location>
        <begin position="1"/>
        <end position="32"/>
    </location>
</feature>
<evidence type="ECO:0000313" key="3">
    <source>
        <dbReference type="EMBL" id="QDO83516.1"/>
    </source>
</evidence>
<keyword evidence="2" id="KW-0732">Signal</keyword>
<reference evidence="3 4" key="1">
    <citation type="submission" date="2019-07" db="EMBL/GenBank/DDBJ databases">
        <title>Shewanella sp. YLB-06 whole genomic sequence.</title>
        <authorList>
            <person name="Yu L."/>
        </authorList>
    </citation>
    <scope>NUCLEOTIDE SEQUENCE [LARGE SCALE GENOMIC DNA]</scope>
    <source>
        <strain evidence="3 4">YLB-06</strain>
    </source>
</reference>
<evidence type="ECO:0000256" key="2">
    <source>
        <dbReference type="SAM" id="SignalP"/>
    </source>
</evidence>
<feature type="transmembrane region" description="Helical" evidence="1">
    <location>
        <begin position="83"/>
        <end position="102"/>
    </location>
</feature>
<dbReference type="Proteomes" id="UP000315947">
    <property type="component" value="Chromosome"/>
</dbReference>
<evidence type="ECO:0008006" key="5">
    <source>
        <dbReference type="Google" id="ProtNLM"/>
    </source>
</evidence>
<dbReference type="RefSeq" id="WP_144045892.1">
    <property type="nucleotide sequence ID" value="NZ_CP041614.1"/>
</dbReference>
<keyword evidence="1" id="KW-0812">Transmembrane</keyword>
<feature type="chain" id="PRO_5047191248" description="DUF11 domain-containing protein" evidence="2">
    <location>
        <begin position="33"/>
        <end position="113"/>
    </location>
</feature>
<evidence type="ECO:0000313" key="4">
    <source>
        <dbReference type="Proteomes" id="UP000315947"/>
    </source>
</evidence>
<protein>
    <recommendedName>
        <fullName evidence="5">DUF11 domain-containing protein</fullName>
    </recommendedName>
</protein>
<name>A0ABX5WWP3_9GAMM</name>
<keyword evidence="4" id="KW-1185">Reference proteome</keyword>
<evidence type="ECO:0000256" key="1">
    <source>
        <dbReference type="SAM" id="Phobius"/>
    </source>
</evidence>